<keyword evidence="4" id="KW-1185">Reference proteome</keyword>
<dbReference type="OrthoDB" id="67155at2759"/>
<dbReference type="EMBL" id="JAEPRB010000139">
    <property type="protein sequence ID" value="KAG2220480.1"/>
    <property type="molecule type" value="Genomic_DNA"/>
</dbReference>
<feature type="non-terminal residue" evidence="3">
    <location>
        <position position="1"/>
    </location>
</feature>
<accession>A0A8H7S0R3</accession>
<proteinExistence type="predicted"/>
<sequence length="341" mass="40092">MTSELYRVCNSAAHQLGWYNELEFLNNDDSELDEEQEKSPLIKALSSEEQMVAIPPFVVYRIDRSILFSKQLDTERRNLENQSGQLDEVAEMIMIKKGFAGSKKSPVGRVLCSSLSRISETYSLTIQINERASTKYDSTNPIHEQKLLKLWNALMPETELESRLTRQWAEIGFQGNDPATDFRGMGLQGLDDLIYYATTHTDSAQRTFSSSRHPVSWYPFAIVGINITQCAVQALRTRQLQYYLYKYGANKKTYSEFYCYLYHKFNDFWISHQEPKLTVMDFEMKFKEFKIQMNKELTTHQTMPLVEWLEKKRIEQQNLEKENRKVIEEEEEEEEEEKNNI</sequence>
<dbReference type="PROSITE" id="PS51335">
    <property type="entry name" value="ELMO"/>
    <property type="match status" value="1"/>
</dbReference>
<evidence type="ECO:0000259" key="2">
    <source>
        <dbReference type="PROSITE" id="PS51335"/>
    </source>
</evidence>
<dbReference type="Proteomes" id="UP000646827">
    <property type="component" value="Unassembled WGS sequence"/>
</dbReference>
<evidence type="ECO:0000313" key="4">
    <source>
        <dbReference type="Proteomes" id="UP000646827"/>
    </source>
</evidence>
<dbReference type="InterPro" id="IPR050868">
    <property type="entry name" value="ELMO_domain-containing"/>
</dbReference>
<protein>
    <recommendedName>
        <fullName evidence="2">ELMO domain-containing protein</fullName>
    </recommendedName>
</protein>
<feature type="region of interest" description="Disordered" evidence="1">
    <location>
        <begin position="320"/>
        <end position="341"/>
    </location>
</feature>
<reference evidence="3 4" key="1">
    <citation type="submission" date="2020-12" db="EMBL/GenBank/DDBJ databases">
        <title>Metabolic potential, ecology and presence of endohyphal bacteria is reflected in genomic diversity of Mucoromycotina.</title>
        <authorList>
            <person name="Muszewska A."/>
            <person name="Okrasinska A."/>
            <person name="Steczkiewicz K."/>
            <person name="Drgas O."/>
            <person name="Orlowska M."/>
            <person name="Perlinska-Lenart U."/>
            <person name="Aleksandrzak-Piekarczyk T."/>
            <person name="Szatraj K."/>
            <person name="Zielenkiewicz U."/>
            <person name="Pilsyk S."/>
            <person name="Malc E."/>
            <person name="Mieczkowski P."/>
            <person name="Kruszewska J.S."/>
            <person name="Biernat P."/>
            <person name="Pawlowska J."/>
        </authorList>
    </citation>
    <scope>NUCLEOTIDE SEQUENCE [LARGE SCALE GENOMIC DNA]</scope>
    <source>
        <strain evidence="3 4">CBS 142.35</strain>
    </source>
</reference>
<feature type="domain" description="ELMO" evidence="2">
    <location>
        <begin position="142"/>
        <end position="297"/>
    </location>
</feature>
<dbReference type="PANTHER" id="PTHR12771">
    <property type="entry name" value="ENGULFMENT AND CELL MOTILITY"/>
    <property type="match status" value="1"/>
</dbReference>
<name>A0A8H7S0R3_9FUNG</name>
<gene>
    <name evidence="3" type="ORF">INT45_011484</name>
</gene>
<comment type="caution">
    <text evidence="3">The sequence shown here is derived from an EMBL/GenBank/DDBJ whole genome shotgun (WGS) entry which is preliminary data.</text>
</comment>
<evidence type="ECO:0000256" key="1">
    <source>
        <dbReference type="SAM" id="MobiDB-lite"/>
    </source>
</evidence>
<organism evidence="3 4">
    <name type="scientific">Circinella minor</name>
    <dbReference type="NCBI Taxonomy" id="1195481"/>
    <lineage>
        <taxon>Eukaryota</taxon>
        <taxon>Fungi</taxon>
        <taxon>Fungi incertae sedis</taxon>
        <taxon>Mucoromycota</taxon>
        <taxon>Mucoromycotina</taxon>
        <taxon>Mucoromycetes</taxon>
        <taxon>Mucorales</taxon>
        <taxon>Lichtheimiaceae</taxon>
        <taxon>Circinella</taxon>
    </lineage>
</organism>
<dbReference type="GO" id="GO:0005096">
    <property type="term" value="F:GTPase activator activity"/>
    <property type="evidence" value="ECO:0007669"/>
    <property type="project" value="TreeGrafter"/>
</dbReference>
<dbReference type="InterPro" id="IPR006816">
    <property type="entry name" value="ELMO_dom"/>
</dbReference>
<dbReference type="PANTHER" id="PTHR12771:SF51">
    <property type="entry name" value="LD01482P"/>
    <property type="match status" value="1"/>
</dbReference>
<dbReference type="Pfam" id="PF04727">
    <property type="entry name" value="ELMO_CED12"/>
    <property type="match status" value="1"/>
</dbReference>
<evidence type="ECO:0000313" key="3">
    <source>
        <dbReference type="EMBL" id="KAG2220480.1"/>
    </source>
</evidence>
<feature type="compositionally biased region" description="Acidic residues" evidence="1">
    <location>
        <begin position="328"/>
        <end position="341"/>
    </location>
</feature>
<dbReference type="AlphaFoldDB" id="A0A8H7S0R3"/>